<sequence length="137" mass="14728">MGIGTLRRHRLLAAAVALAAADSGKTPLVQVPPAPTGLVPQDKKLPNNFTARGILAAAGIETYKQLVAFADDDLAQLSGLDQEKLQKVRASRDKWKEENPSEPAGEPEQEPSGLQETPEPQETEPAQTPEPETQTQQ</sequence>
<evidence type="ECO:0000256" key="2">
    <source>
        <dbReference type="SAM" id="SignalP"/>
    </source>
</evidence>
<keyword evidence="4" id="KW-1185">Reference proteome</keyword>
<dbReference type="AlphaFoldDB" id="A0A511MW69"/>
<feature type="signal peptide" evidence="2">
    <location>
        <begin position="1"/>
        <end position="19"/>
    </location>
</feature>
<feature type="chain" id="PRO_5021935519" evidence="2">
    <location>
        <begin position="20"/>
        <end position="137"/>
    </location>
</feature>
<evidence type="ECO:0000313" key="4">
    <source>
        <dbReference type="Proteomes" id="UP000321306"/>
    </source>
</evidence>
<feature type="compositionally biased region" description="Low complexity" evidence="1">
    <location>
        <begin position="115"/>
        <end position="137"/>
    </location>
</feature>
<feature type="compositionally biased region" description="Basic and acidic residues" evidence="1">
    <location>
        <begin position="86"/>
        <end position="99"/>
    </location>
</feature>
<accession>A0A511MW69</accession>
<gene>
    <name evidence="3" type="ORF">DC3_04590</name>
</gene>
<evidence type="ECO:0000256" key="1">
    <source>
        <dbReference type="SAM" id="MobiDB-lite"/>
    </source>
</evidence>
<reference evidence="3 4" key="1">
    <citation type="submission" date="2019-07" db="EMBL/GenBank/DDBJ databases">
        <title>Whole genome shotgun sequence of Deinococcus cellulosilyticus NBRC 106333.</title>
        <authorList>
            <person name="Hosoyama A."/>
            <person name="Uohara A."/>
            <person name="Ohji S."/>
            <person name="Ichikawa N."/>
        </authorList>
    </citation>
    <scope>NUCLEOTIDE SEQUENCE [LARGE SCALE GENOMIC DNA]</scope>
    <source>
        <strain evidence="3 4">NBRC 106333</strain>
    </source>
</reference>
<comment type="caution">
    <text evidence="3">The sequence shown here is derived from an EMBL/GenBank/DDBJ whole genome shotgun (WGS) entry which is preliminary data.</text>
</comment>
<dbReference type="EMBL" id="BJXB01000001">
    <property type="protein sequence ID" value="GEM44824.1"/>
    <property type="molecule type" value="Genomic_DNA"/>
</dbReference>
<organism evidence="3 4">
    <name type="scientific">Deinococcus cellulosilyticus (strain DSM 18568 / NBRC 106333 / KACC 11606 / 5516J-15)</name>
    <dbReference type="NCBI Taxonomy" id="1223518"/>
    <lineage>
        <taxon>Bacteria</taxon>
        <taxon>Thermotogati</taxon>
        <taxon>Deinococcota</taxon>
        <taxon>Deinococci</taxon>
        <taxon>Deinococcales</taxon>
        <taxon>Deinococcaceae</taxon>
        <taxon>Deinococcus</taxon>
    </lineage>
</organism>
<protein>
    <submittedName>
        <fullName evidence="3">Uncharacterized protein</fullName>
    </submittedName>
</protein>
<dbReference type="RefSeq" id="WP_146881952.1">
    <property type="nucleotide sequence ID" value="NZ_BJXB01000001.1"/>
</dbReference>
<name>A0A511MW69_DEIC1</name>
<dbReference type="Proteomes" id="UP000321306">
    <property type="component" value="Unassembled WGS sequence"/>
</dbReference>
<feature type="region of interest" description="Disordered" evidence="1">
    <location>
        <begin position="86"/>
        <end position="137"/>
    </location>
</feature>
<keyword evidence="2" id="KW-0732">Signal</keyword>
<evidence type="ECO:0000313" key="3">
    <source>
        <dbReference type="EMBL" id="GEM44824.1"/>
    </source>
</evidence>
<proteinExistence type="predicted"/>